<proteinExistence type="predicted"/>
<evidence type="ECO:0008006" key="3">
    <source>
        <dbReference type="Google" id="ProtNLM"/>
    </source>
</evidence>
<gene>
    <name evidence="1" type="ORF">NCTC13532_02164</name>
</gene>
<sequence>MEIDVKLKNLRVHLRRNLKNIIDDVINSNVSRNQGNIKFEKEICVFCATTSNLTKEHVIPRWVFENCTKKFFTTNMNGIEQTYNKTTIPVCADCNNNLLANIENEINSILTNTNLADSFYSLEQIQNIIRWLEIIEYKFQLLEFRRTFKKAKSSEFIEFLKDIPLAIMREEIEFSPEKAITQLRNAQKRVTIKSKVKNINSLVIFKTKNKNFHFFHNINDFIFIELPKFQVALFYFYSRTFENIEQAKDEATKIIAEVYN</sequence>
<dbReference type="EMBL" id="UFVR01000004">
    <property type="protein sequence ID" value="SUX46610.1"/>
    <property type="molecule type" value="Genomic_DNA"/>
</dbReference>
<dbReference type="AlphaFoldDB" id="A0A381FJ91"/>
<accession>A0A381FJ91</accession>
<name>A0A381FJ91_9FLAO</name>
<protein>
    <recommendedName>
        <fullName evidence="3">HNH endonuclease</fullName>
    </recommendedName>
</protein>
<evidence type="ECO:0000313" key="2">
    <source>
        <dbReference type="Proteomes" id="UP000254282"/>
    </source>
</evidence>
<reference evidence="1 2" key="1">
    <citation type="submission" date="2018-06" db="EMBL/GenBank/DDBJ databases">
        <authorList>
            <consortium name="Pathogen Informatics"/>
            <person name="Doyle S."/>
        </authorList>
    </citation>
    <scope>NUCLEOTIDE SEQUENCE [LARGE SCALE GENOMIC DNA]</scope>
    <source>
        <strain evidence="1 2">NCTC13532</strain>
    </source>
</reference>
<dbReference type="RefSeq" id="WP_115620287.1">
    <property type="nucleotide sequence ID" value="NZ_UFVR01000004.1"/>
</dbReference>
<dbReference type="Proteomes" id="UP000254282">
    <property type="component" value="Unassembled WGS sequence"/>
</dbReference>
<evidence type="ECO:0000313" key="1">
    <source>
        <dbReference type="EMBL" id="SUX46610.1"/>
    </source>
</evidence>
<organism evidence="1 2">
    <name type="scientific">Chryseobacterium indoltheticum</name>
    <dbReference type="NCBI Taxonomy" id="254"/>
    <lineage>
        <taxon>Bacteria</taxon>
        <taxon>Pseudomonadati</taxon>
        <taxon>Bacteroidota</taxon>
        <taxon>Flavobacteriia</taxon>
        <taxon>Flavobacteriales</taxon>
        <taxon>Weeksellaceae</taxon>
        <taxon>Chryseobacterium group</taxon>
        <taxon>Chryseobacterium</taxon>
    </lineage>
</organism>